<proteinExistence type="predicted"/>
<dbReference type="Gramene" id="Kaladp0058s0040.1.v1.1">
    <property type="protein sequence ID" value="Kaladp0058s0040.1.v1.1.CDS.1"/>
    <property type="gene ID" value="Kaladp0058s0040.v1.1"/>
</dbReference>
<dbReference type="EnsemblPlants" id="Kaladp0058s0040.1.v1.1">
    <property type="protein sequence ID" value="Kaladp0058s0040.1.v1.1.CDS.1"/>
    <property type="gene ID" value="Kaladp0058s0040.v1.1"/>
</dbReference>
<dbReference type="Proteomes" id="UP000594263">
    <property type="component" value="Unplaced"/>
</dbReference>
<organism evidence="1 2">
    <name type="scientific">Kalanchoe fedtschenkoi</name>
    <name type="common">Lavender scallops</name>
    <name type="synonym">South American air plant</name>
    <dbReference type="NCBI Taxonomy" id="63787"/>
    <lineage>
        <taxon>Eukaryota</taxon>
        <taxon>Viridiplantae</taxon>
        <taxon>Streptophyta</taxon>
        <taxon>Embryophyta</taxon>
        <taxon>Tracheophyta</taxon>
        <taxon>Spermatophyta</taxon>
        <taxon>Magnoliopsida</taxon>
        <taxon>eudicotyledons</taxon>
        <taxon>Gunneridae</taxon>
        <taxon>Pentapetalae</taxon>
        <taxon>Saxifragales</taxon>
        <taxon>Crassulaceae</taxon>
        <taxon>Kalanchoe</taxon>
    </lineage>
</organism>
<dbReference type="SUPFAM" id="SSF48371">
    <property type="entry name" value="ARM repeat"/>
    <property type="match status" value="1"/>
</dbReference>
<keyword evidence="2" id="KW-1185">Reference proteome</keyword>
<reference evidence="1" key="1">
    <citation type="submission" date="2021-01" db="UniProtKB">
        <authorList>
            <consortium name="EnsemblPlants"/>
        </authorList>
    </citation>
    <scope>IDENTIFICATION</scope>
</reference>
<accession>A0A7N0U7R6</accession>
<sequence length="367" mass="41393">MDDAWDEPERPYIQRVVKALKAASHEFPKKQIVSPELSSSSAITALLEVDEKISDPILTKLAQLLTDLKTLVQKLREHQGYSVTDFVRRRLIGYEASRVVASIEEVVDQWVDREVALHLVETLEKSDSETAKLEALADFEKRVSRGFNRELQDLILRLKIFHLLEALLSDQEAETRVREQSAAAIAALVEFNRDVFVGLALMGPTATTLVSISSQSSIRTLTKLIRLIKSPLVDELESRREIPTIVSLFLRPPDAQLHVAAFECVLELAYFARKEAIESMLEMGLVEKLVELQRTEPEHSLSQTPEAEGVFERCVARFAVQLEVGERLGRKDRRELKAEILRRVRECCVAEAEAATILAEVLWGSSP</sequence>
<name>A0A7N0U7R6_KALFE</name>
<dbReference type="InterPro" id="IPR016024">
    <property type="entry name" value="ARM-type_fold"/>
</dbReference>
<evidence type="ECO:0000313" key="1">
    <source>
        <dbReference type="EnsemblPlants" id="Kaladp0058s0040.1.v1.1.CDS.1"/>
    </source>
</evidence>
<dbReference type="PANTHER" id="PTHR35834:SF3">
    <property type="entry name" value="ARM REPEAT SUPERFAMILY PROTEIN"/>
    <property type="match status" value="1"/>
</dbReference>
<dbReference type="AlphaFoldDB" id="A0A7N0U7R6"/>
<dbReference type="OMA" id="CVLELAY"/>
<protein>
    <submittedName>
        <fullName evidence="1">Uncharacterized protein</fullName>
    </submittedName>
</protein>
<dbReference type="Gene3D" id="1.25.10.10">
    <property type="entry name" value="Leucine-rich Repeat Variant"/>
    <property type="match status" value="1"/>
</dbReference>
<dbReference type="PANTHER" id="PTHR35834">
    <property type="entry name" value="ARMADILLO-TYPE FOLD PROTEIN-RELATED"/>
    <property type="match status" value="1"/>
</dbReference>
<dbReference type="InterPro" id="IPR011989">
    <property type="entry name" value="ARM-like"/>
</dbReference>
<evidence type="ECO:0000313" key="2">
    <source>
        <dbReference type="Proteomes" id="UP000594263"/>
    </source>
</evidence>